<name>A0AAD6S3A9_9AGAR</name>
<organism evidence="6 7">
    <name type="scientific">Mycena alexandri</name>
    <dbReference type="NCBI Taxonomy" id="1745969"/>
    <lineage>
        <taxon>Eukaryota</taxon>
        <taxon>Fungi</taxon>
        <taxon>Dikarya</taxon>
        <taxon>Basidiomycota</taxon>
        <taxon>Agaricomycotina</taxon>
        <taxon>Agaricomycetes</taxon>
        <taxon>Agaricomycetidae</taxon>
        <taxon>Agaricales</taxon>
        <taxon>Marasmiineae</taxon>
        <taxon>Mycenaceae</taxon>
        <taxon>Mycena</taxon>
    </lineage>
</organism>
<comment type="function">
    <text evidence="3">Component of the cleavage factor IA (CFIA) complex, which is involved in the endonucleolytic cleavage during polyadenylation-dependent pre-mRNA 3'-end formation.</text>
</comment>
<evidence type="ECO:0000256" key="1">
    <source>
        <dbReference type="ARBA" id="ARBA00022737"/>
    </source>
</evidence>
<dbReference type="Pfam" id="PF05843">
    <property type="entry name" value="Suf"/>
    <property type="match status" value="1"/>
</dbReference>
<dbReference type="InterPro" id="IPR003107">
    <property type="entry name" value="HAT"/>
</dbReference>
<evidence type="ECO:0000313" key="7">
    <source>
        <dbReference type="Proteomes" id="UP001218188"/>
    </source>
</evidence>
<gene>
    <name evidence="6" type="ORF">C8F04DRAFT_1275528</name>
</gene>
<dbReference type="InterPro" id="IPR045243">
    <property type="entry name" value="Rna14-like"/>
</dbReference>
<dbReference type="SMART" id="SM00386">
    <property type="entry name" value="HAT"/>
    <property type="match status" value="6"/>
</dbReference>
<dbReference type="InterPro" id="IPR011990">
    <property type="entry name" value="TPR-like_helical_dom_sf"/>
</dbReference>
<comment type="caution">
    <text evidence="6">The sequence shown here is derived from an EMBL/GenBank/DDBJ whole genome shotgun (WGS) entry which is preliminary data.</text>
</comment>
<evidence type="ECO:0000256" key="2">
    <source>
        <dbReference type="ARBA" id="ARBA00023242"/>
    </source>
</evidence>
<evidence type="ECO:0000313" key="6">
    <source>
        <dbReference type="EMBL" id="KAJ7020099.1"/>
    </source>
</evidence>
<feature type="region of interest" description="Disordered" evidence="4">
    <location>
        <begin position="639"/>
        <end position="687"/>
    </location>
</feature>
<dbReference type="EMBL" id="JARJCM010000274">
    <property type="protein sequence ID" value="KAJ7020099.1"/>
    <property type="molecule type" value="Genomic_DNA"/>
</dbReference>
<dbReference type="PANTHER" id="PTHR19980:SF0">
    <property type="entry name" value="CLEAVAGE STIMULATION FACTOR SUBUNIT 3"/>
    <property type="match status" value="1"/>
</dbReference>
<dbReference type="PANTHER" id="PTHR19980">
    <property type="entry name" value="RNA CLEAVAGE STIMULATION FACTOR"/>
    <property type="match status" value="1"/>
</dbReference>
<proteinExistence type="predicted"/>
<protein>
    <recommendedName>
        <fullName evidence="3">mRNA 3'-end-processing protein RNA14</fullName>
    </recommendedName>
</protein>
<feature type="compositionally biased region" description="Basic and acidic residues" evidence="4">
    <location>
        <begin position="1"/>
        <end position="22"/>
    </location>
</feature>
<keyword evidence="7" id="KW-1185">Reference proteome</keyword>
<keyword evidence="2 3" id="KW-0539">Nucleus</keyword>
<dbReference type="InterPro" id="IPR008847">
    <property type="entry name" value="Suf"/>
</dbReference>
<dbReference type="Gene3D" id="1.25.40.1040">
    <property type="match status" value="1"/>
</dbReference>
<dbReference type="GO" id="GO:0003729">
    <property type="term" value="F:mRNA binding"/>
    <property type="evidence" value="ECO:0007669"/>
    <property type="project" value="TreeGrafter"/>
</dbReference>
<comment type="subcellular location">
    <subcellularLocation>
        <location evidence="3">Nucleus</location>
    </subcellularLocation>
    <subcellularLocation>
        <location evidence="3">Cytoplasm</location>
    </subcellularLocation>
    <text evidence="3">Nucleus and/or cytoplasm.</text>
</comment>
<keyword evidence="3" id="KW-0507">mRNA processing</keyword>
<dbReference type="GO" id="GO:0005737">
    <property type="term" value="C:cytoplasm"/>
    <property type="evidence" value="ECO:0007669"/>
    <property type="project" value="UniProtKB-SubCell"/>
</dbReference>
<dbReference type="SUPFAM" id="SSF48452">
    <property type="entry name" value="TPR-like"/>
    <property type="match status" value="1"/>
</dbReference>
<evidence type="ECO:0000256" key="3">
    <source>
        <dbReference type="RuleBase" id="RU369035"/>
    </source>
</evidence>
<feature type="domain" description="Suppressor of forked" evidence="5">
    <location>
        <begin position="108"/>
        <end position="622"/>
    </location>
</feature>
<feature type="region of interest" description="Disordered" evidence="4">
    <location>
        <begin position="1"/>
        <end position="34"/>
    </location>
</feature>
<dbReference type="GO" id="GO:0180010">
    <property type="term" value="P:co-transcriptional mRNA 3'-end processing, cleavage and polyadenylation pathway"/>
    <property type="evidence" value="ECO:0007669"/>
    <property type="project" value="UniProtKB-UniRule"/>
</dbReference>
<evidence type="ECO:0000259" key="5">
    <source>
        <dbReference type="Pfam" id="PF05843"/>
    </source>
</evidence>
<dbReference type="Proteomes" id="UP001218188">
    <property type="component" value="Unassembled WGS sequence"/>
</dbReference>
<dbReference type="GO" id="GO:0005634">
    <property type="term" value="C:nucleus"/>
    <property type="evidence" value="ECO:0007669"/>
    <property type="project" value="UniProtKB-SubCell"/>
</dbReference>
<sequence length="792" mass="90731">MSSLGPRKDSKAADPCQREKQHGPGNHVSSAFRLTDREGVTGHYHRRFTHESPSARSQCHCDYFLVPVQGVPWSVVPSGSGGEKRIHQFSTHDHSLLDRPSARDFDALMGRLKESPHDPGRWKKAIDVAESSGDILRICEVYDALLRRYPNTTPAQIAYLQHLTEDATKRKRAEELIKNYLPVSPSIELWNFYVAYVYRMNPPSSPSSRESVRKAYEFAVKKIGHHHGSGPMWAEYLHILNGEGMDGQNTEVLRSTYHRCLQIPLENLESLWSRYEAFEMGLNKITAQKFMSNLLPAHMRARAVLRQLSIYLNGLTMNNQLGIFLPAPATFSWQERQLIARWKAYLKWEEGNPLAIEGKDSALLYSRIQMVYRKAVIDMRYYPDIWFMAYFWTTSVGRKDEGRTIVEAGLEANPDRHLLEKAQLKKDHRDFTEIHAVYERFFSVLRVELGRLSAAAEREKDQEELPKLKKQYSNAWINYMRFARRAEGQKACRDVFRTARKDEYIGWEVYEAAAMVEYRCNLEDGRQVAGRIFEMAVKKYRSDATYILNARALFESVIGTFAPQEAKPIWEHWARSRYQCDDLEALLELERRMAELYPSDSPLKHFAQRYTYHSIDAIAGHDLGFAKTKLQAAALKAAPLSGGPSQNVKKRPLSPPDLANYKRVRPSSPSQHSREPDHPPPAPLLEKEGKPIQLPHALHSFVSQPPPCESFDGPVFNTESPIAKLHATVVPNSNSRARSPVLHPLRASRSQILGVTVFTIFSRTVRSLIWSLIEIFVILSPREEKHKAKYRS</sequence>
<keyword evidence="1" id="KW-0677">Repeat</keyword>
<keyword evidence="3" id="KW-0963">Cytoplasm</keyword>
<accession>A0AAD6S3A9</accession>
<dbReference type="AlphaFoldDB" id="A0AAD6S3A9"/>
<reference evidence="6" key="1">
    <citation type="submission" date="2023-03" db="EMBL/GenBank/DDBJ databases">
        <title>Massive genome expansion in bonnet fungi (Mycena s.s.) driven by repeated elements and novel gene families across ecological guilds.</title>
        <authorList>
            <consortium name="Lawrence Berkeley National Laboratory"/>
            <person name="Harder C.B."/>
            <person name="Miyauchi S."/>
            <person name="Viragh M."/>
            <person name="Kuo A."/>
            <person name="Thoen E."/>
            <person name="Andreopoulos B."/>
            <person name="Lu D."/>
            <person name="Skrede I."/>
            <person name="Drula E."/>
            <person name="Henrissat B."/>
            <person name="Morin E."/>
            <person name="Kohler A."/>
            <person name="Barry K."/>
            <person name="LaButti K."/>
            <person name="Morin E."/>
            <person name="Salamov A."/>
            <person name="Lipzen A."/>
            <person name="Mereny Z."/>
            <person name="Hegedus B."/>
            <person name="Baldrian P."/>
            <person name="Stursova M."/>
            <person name="Weitz H."/>
            <person name="Taylor A."/>
            <person name="Grigoriev I.V."/>
            <person name="Nagy L.G."/>
            <person name="Martin F."/>
            <person name="Kauserud H."/>
        </authorList>
    </citation>
    <scope>NUCLEOTIDE SEQUENCE</scope>
    <source>
        <strain evidence="6">CBHHK200</strain>
    </source>
</reference>
<evidence type="ECO:0000256" key="4">
    <source>
        <dbReference type="SAM" id="MobiDB-lite"/>
    </source>
</evidence>